<name>A0AAV4LTA2_BABCB</name>
<dbReference type="EMBL" id="BPLF01000002">
    <property type="protein sequence ID" value="GIX63234.1"/>
    <property type="molecule type" value="Genomic_DNA"/>
</dbReference>
<dbReference type="RefSeq" id="XP_067715303.1">
    <property type="nucleotide sequence ID" value="XM_067859202.1"/>
</dbReference>
<reference evidence="1 2" key="1">
    <citation type="submission" date="2021-06" db="EMBL/GenBank/DDBJ databases">
        <title>Genome sequence of Babesia caballi.</title>
        <authorList>
            <person name="Yamagishi J."/>
            <person name="Kidaka T."/>
            <person name="Ochi A."/>
        </authorList>
    </citation>
    <scope>NUCLEOTIDE SEQUENCE [LARGE SCALE GENOMIC DNA]</scope>
    <source>
        <strain evidence="1">USDA-D6B2</strain>
    </source>
</reference>
<gene>
    <name evidence="1" type="ORF">BcabD6B2_26690</name>
</gene>
<dbReference type="Proteomes" id="UP001497744">
    <property type="component" value="Unassembled WGS sequence"/>
</dbReference>
<protein>
    <submittedName>
        <fullName evidence="1">Ribosomal protein S2</fullName>
    </submittedName>
</protein>
<dbReference type="AlphaFoldDB" id="A0AAV4LTA2"/>
<keyword evidence="2" id="KW-1185">Reference proteome</keyword>
<evidence type="ECO:0000313" key="2">
    <source>
        <dbReference type="Proteomes" id="UP001497744"/>
    </source>
</evidence>
<evidence type="ECO:0000313" key="1">
    <source>
        <dbReference type="EMBL" id="GIX63234.1"/>
    </source>
</evidence>
<keyword evidence="1" id="KW-0687">Ribonucleoprotein</keyword>
<dbReference type="GO" id="GO:0005840">
    <property type="term" value="C:ribosome"/>
    <property type="evidence" value="ECO:0007669"/>
    <property type="project" value="UniProtKB-KW"/>
</dbReference>
<dbReference type="GeneID" id="94194715"/>
<accession>A0AAV4LTA2</accession>
<keyword evidence="1" id="KW-0689">Ribosomal protein</keyword>
<proteinExistence type="predicted"/>
<organism evidence="1 2">
    <name type="scientific">Babesia caballi</name>
    <dbReference type="NCBI Taxonomy" id="5871"/>
    <lineage>
        <taxon>Eukaryota</taxon>
        <taxon>Sar</taxon>
        <taxon>Alveolata</taxon>
        <taxon>Apicomplexa</taxon>
        <taxon>Aconoidasida</taxon>
        <taxon>Piroplasmida</taxon>
        <taxon>Babesiidae</taxon>
        <taxon>Babesia</taxon>
    </lineage>
</organism>
<comment type="caution">
    <text evidence="1">The sequence shown here is derived from an EMBL/GenBank/DDBJ whole genome shotgun (WGS) entry which is preliminary data.</text>
</comment>
<sequence length="200" mass="22059">MTRSLNPQKLLEEADDKVQHGVAYLVPRDVSGQNTAAGNFSVTTRVIPNELLKPVRQLGNKAIGATSQSTHNLLKLSTKPGARTFNFTKKILDFLREGIGRSIITTNLPILARNPEDPVDGLLQVGGARGKGYSHLPSRQTDVTLTSGNIEQLRRYGLHFGHVAIYITWRADHATTRVFKALIKALRFGSRKFLPSHRAA</sequence>